<dbReference type="Proteomes" id="UP000249915">
    <property type="component" value="Unassembled WGS sequence"/>
</dbReference>
<evidence type="ECO:0000313" key="3">
    <source>
        <dbReference type="Proteomes" id="UP000249915"/>
    </source>
</evidence>
<protein>
    <recommendedName>
        <fullName evidence="1">UPF0434 protein BAY60_26840</fullName>
    </recommendedName>
</protein>
<sequence>MAVTLDEQLLEILACPAPDHARLTPGSPDDPAADALTCTSCGRVYPVRDGIPVLLLDEATGPGPGAAPDTSDEPRSDGA</sequence>
<dbReference type="RefSeq" id="WP_112284331.1">
    <property type="nucleotide sequence ID" value="NZ_MASW01000006.1"/>
</dbReference>
<keyword evidence="3" id="KW-1185">Reference proteome</keyword>
<dbReference type="Pfam" id="PF03966">
    <property type="entry name" value="Trm112p"/>
    <property type="match status" value="1"/>
</dbReference>
<gene>
    <name evidence="2" type="ORF">BAY60_26840</name>
</gene>
<evidence type="ECO:0000313" key="2">
    <source>
        <dbReference type="EMBL" id="PXY21089.1"/>
    </source>
</evidence>
<comment type="similarity">
    <text evidence="1">Belongs to the UPF0434 family.</text>
</comment>
<name>A0A2V4AN73_9PSEU</name>
<dbReference type="SUPFAM" id="SSF158997">
    <property type="entry name" value="Trm112p-like"/>
    <property type="match status" value="1"/>
</dbReference>
<accession>A0A2V4AN73</accession>
<dbReference type="HAMAP" id="MF_01187">
    <property type="entry name" value="UPF0434"/>
    <property type="match status" value="1"/>
</dbReference>
<dbReference type="OrthoDB" id="9812205at2"/>
<dbReference type="Gene3D" id="2.20.25.10">
    <property type="match status" value="1"/>
</dbReference>
<organism evidence="2 3">
    <name type="scientific">Prauserella muralis</name>
    <dbReference type="NCBI Taxonomy" id="588067"/>
    <lineage>
        <taxon>Bacteria</taxon>
        <taxon>Bacillati</taxon>
        <taxon>Actinomycetota</taxon>
        <taxon>Actinomycetes</taxon>
        <taxon>Pseudonocardiales</taxon>
        <taxon>Pseudonocardiaceae</taxon>
        <taxon>Prauserella</taxon>
    </lineage>
</organism>
<dbReference type="AlphaFoldDB" id="A0A2V4AN73"/>
<reference evidence="2 3" key="1">
    <citation type="submission" date="2016-07" db="EMBL/GenBank/DDBJ databases">
        <title>Draft genome sequence of Prauserella muralis DSM 45305, isolated from a mould-covered wall in an indoor environment.</title>
        <authorList>
            <person name="Ruckert C."/>
            <person name="Albersmeier A."/>
            <person name="Jiang C.-L."/>
            <person name="Jiang Y."/>
            <person name="Kalinowski J."/>
            <person name="Schneider O."/>
            <person name="Winkler A."/>
            <person name="Zotchev S.B."/>
        </authorList>
    </citation>
    <scope>NUCLEOTIDE SEQUENCE [LARGE SCALE GENOMIC DNA]</scope>
    <source>
        <strain evidence="2 3">DSM 45305</strain>
    </source>
</reference>
<proteinExistence type="inferred from homology"/>
<dbReference type="EMBL" id="MASW01000006">
    <property type="protein sequence ID" value="PXY21089.1"/>
    <property type="molecule type" value="Genomic_DNA"/>
</dbReference>
<dbReference type="InterPro" id="IPR005651">
    <property type="entry name" value="Trm112-like"/>
</dbReference>
<evidence type="ECO:0000256" key="1">
    <source>
        <dbReference type="HAMAP-Rule" id="MF_01187"/>
    </source>
</evidence>
<comment type="caution">
    <text evidence="2">The sequence shown here is derived from an EMBL/GenBank/DDBJ whole genome shotgun (WGS) entry which is preliminary data.</text>
</comment>